<evidence type="ECO:0008006" key="3">
    <source>
        <dbReference type="Google" id="ProtNLM"/>
    </source>
</evidence>
<keyword evidence="2" id="KW-1185">Reference proteome</keyword>
<organism evidence="1 2">
    <name type="scientific">Capillimicrobium parvum</name>
    <dbReference type="NCBI Taxonomy" id="2884022"/>
    <lineage>
        <taxon>Bacteria</taxon>
        <taxon>Bacillati</taxon>
        <taxon>Actinomycetota</taxon>
        <taxon>Thermoleophilia</taxon>
        <taxon>Solirubrobacterales</taxon>
        <taxon>Capillimicrobiaceae</taxon>
        <taxon>Capillimicrobium</taxon>
    </lineage>
</organism>
<dbReference type="Pfam" id="PF06348">
    <property type="entry name" value="DUF1059"/>
    <property type="match status" value="1"/>
</dbReference>
<evidence type="ECO:0000313" key="2">
    <source>
        <dbReference type="Proteomes" id="UP001162834"/>
    </source>
</evidence>
<name>A0A9E6XT54_9ACTN</name>
<accession>A0A9E6XT54</accession>
<dbReference type="AlphaFoldDB" id="A0A9E6XT54"/>
<protein>
    <recommendedName>
        <fullName evidence="3">DUF1059 domain-containing protein</fullName>
    </recommendedName>
</protein>
<evidence type="ECO:0000313" key="1">
    <source>
        <dbReference type="EMBL" id="UGS33668.1"/>
    </source>
</evidence>
<proteinExistence type="predicted"/>
<sequence length="65" mass="7004">MTNEPSEAALDENSPKEVVCPVCGGIVEGETLTELLEIADEHTRQAHGYSVPPEHVRAAAYDAVR</sequence>
<dbReference type="RefSeq" id="WP_259313365.1">
    <property type="nucleotide sequence ID" value="NZ_CP087164.1"/>
</dbReference>
<dbReference type="EMBL" id="CP087164">
    <property type="protein sequence ID" value="UGS33668.1"/>
    <property type="molecule type" value="Genomic_DNA"/>
</dbReference>
<dbReference type="InterPro" id="IPR009409">
    <property type="entry name" value="DUF1059"/>
</dbReference>
<dbReference type="KEGG" id="sbae:DSM104329_00033"/>
<dbReference type="Proteomes" id="UP001162834">
    <property type="component" value="Chromosome"/>
</dbReference>
<gene>
    <name evidence="1" type="ORF">DSM104329_00033</name>
</gene>
<reference evidence="1" key="1">
    <citation type="journal article" date="2022" name="Int. J. Syst. Evol. Microbiol.">
        <title>Pseudomonas aegrilactucae sp. nov. and Pseudomonas morbosilactucae sp. nov., pathogens causing bacterial rot of lettuce in Japan.</title>
        <authorList>
            <person name="Sawada H."/>
            <person name="Fujikawa T."/>
            <person name="Satou M."/>
        </authorList>
    </citation>
    <scope>NUCLEOTIDE SEQUENCE</scope>
    <source>
        <strain evidence="1">0166_1</strain>
    </source>
</reference>